<dbReference type="Gene3D" id="3.30.1360.20">
    <property type="entry name" value="Transcriptional coactivator/pterin dehydratase"/>
    <property type="match status" value="1"/>
</dbReference>
<evidence type="ECO:0000256" key="4">
    <source>
        <dbReference type="HAMAP-Rule" id="MF_00434"/>
    </source>
</evidence>
<sequence>MADLLNDTEIDDALTRLTDWQRDGDTLVRTIESASFPEAIDLVRRVAEEAESADHHPDIDIRWRSVTYRLSTHSAGGLTGKDVLLAAAIDRLAR</sequence>
<dbReference type="GO" id="GO:0008124">
    <property type="term" value="F:4-alpha-hydroxytetrahydrobiopterin dehydratase activity"/>
    <property type="evidence" value="ECO:0007669"/>
    <property type="project" value="UniProtKB-EC"/>
</dbReference>
<dbReference type="HAMAP" id="MF_00434">
    <property type="entry name" value="Pterin_4_alpha"/>
    <property type="match status" value="1"/>
</dbReference>
<accession>A0ABS2KPV2</accession>
<dbReference type="EC" id="4.2.1.96" evidence="4"/>
<keyword evidence="3 4" id="KW-0456">Lyase</keyword>
<keyword evidence="6" id="KW-1185">Reference proteome</keyword>
<organism evidence="5 6">
    <name type="scientific">Rhodococcoides corynebacterioides</name>
    <dbReference type="NCBI Taxonomy" id="53972"/>
    <lineage>
        <taxon>Bacteria</taxon>
        <taxon>Bacillati</taxon>
        <taxon>Actinomycetota</taxon>
        <taxon>Actinomycetes</taxon>
        <taxon>Mycobacteriales</taxon>
        <taxon>Nocardiaceae</taxon>
        <taxon>Rhodococcoides</taxon>
    </lineage>
</organism>
<comment type="similarity">
    <text evidence="2 4">Belongs to the pterin-4-alpha-carbinolamine dehydratase family.</text>
</comment>
<evidence type="ECO:0000256" key="3">
    <source>
        <dbReference type="ARBA" id="ARBA00023239"/>
    </source>
</evidence>
<dbReference type="InterPro" id="IPR001533">
    <property type="entry name" value="Pterin_deHydtase"/>
</dbReference>
<evidence type="ECO:0000256" key="2">
    <source>
        <dbReference type="ARBA" id="ARBA00006472"/>
    </source>
</evidence>
<name>A0ABS2KPV2_9NOCA</name>
<evidence type="ECO:0000313" key="6">
    <source>
        <dbReference type="Proteomes" id="UP000703038"/>
    </source>
</evidence>
<protein>
    <recommendedName>
        <fullName evidence="4">Putative pterin-4-alpha-carbinolamine dehydratase</fullName>
        <shortName evidence="4">PHS</shortName>
        <ecNumber evidence="4">4.2.1.96</ecNumber>
    </recommendedName>
    <alternativeName>
        <fullName evidence="4">4-alpha-hydroxy-tetrahydropterin dehydratase</fullName>
    </alternativeName>
    <alternativeName>
        <fullName evidence="4">Pterin carbinolamine dehydratase</fullName>
        <shortName evidence="4">PCD</shortName>
    </alternativeName>
</protein>
<dbReference type="NCBIfam" id="NF002017">
    <property type="entry name" value="PRK00823.1-2"/>
    <property type="match status" value="1"/>
</dbReference>
<evidence type="ECO:0000256" key="1">
    <source>
        <dbReference type="ARBA" id="ARBA00001554"/>
    </source>
</evidence>
<comment type="catalytic activity">
    <reaction evidence="1 4">
        <text>(4aS,6R)-4a-hydroxy-L-erythro-5,6,7,8-tetrahydrobiopterin = (6R)-L-erythro-6,7-dihydrobiopterin + H2O</text>
        <dbReference type="Rhea" id="RHEA:11920"/>
        <dbReference type="ChEBI" id="CHEBI:15377"/>
        <dbReference type="ChEBI" id="CHEBI:15642"/>
        <dbReference type="ChEBI" id="CHEBI:43120"/>
        <dbReference type="EC" id="4.2.1.96"/>
    </reaction>
</comment>
<evidence type="ECO:0000313" key="5">
    <source>
        <dbReference type="EMBL" id="MBM7413999.1"/>
    </source>
</evidence>
<proteinExistence type="inferred from homology"/>
<dbReference type="RefSeq" id="WP_204866757.1">
    <property type="nucleotide sequence ID" value="NZ_JAFBBK010000001.1"/>
</dbReference>
<dbReference type="Pfam" id="PF01329">
    <property type="entry name" value="Pterin_4a"/>
    <property type="match status" value="1"/>
</dbReference>
<dbReference type="CDD" id="cd00488">
    <property type="entry name" value="PCD_DCoH"/>
    <property type="match status" value="1"/>
</dbReference>
<dbReference type="Proteomes" id="UP000703038">
    <property type="component" value="Unassembled WGS sequence"/>
</dbReference>
<dbReference type="EMBL" id="JAFBBK010000001">
    <property type="protein sequence ID" value="MBM7413999.1"/>
    <property type="molecule type" value="Genomic_DNA"/>
</dbReference>
<reference evidence="5 6" key="1">
    <citation type="submission" date="2021-01" db="EMBL/GenBank/DDBJ databases">
        <title>Genomics of switchgrass bacterial isolates.</title>
        <authorList>
            <person name="Shade A."/>
        </authorList>
    </citation>
    <scope>NUCLEOTIDE SEQUENCE [LARGE SCALE GENOMIC DNA]</scope>
    <source>
        <strain evidence="5 6">PvP111</strain>
    </source>
</reference>
<dbReference type="SUPFAM" id="SSF55248">
    <property type="entry name" value="PCD-like"/>
    <property type="match status" value="1"/>
</dbReference>
<dbReference type="PANTHER" id="PTHR12599:SF0">
    <property type="entry name" value="PTERIN-4-ALPHA-CARBINOLAMINE DEHYDRATASE"/>
    <property type="match status" value="1"/>
</dbReference>
<gene>
    <name evidence="5" type="ORF">JOE42_000732</name>
</gene>
<comment type="caution">
    <text evidence="5">The sequence shown here is derived from an EMBL/GenBank/DDBJ whole genome shotgun (WGS) entry which is preliminary data.</text>
</comment>
<dbReference type="PANTHER" id="PTHR12599">
    <property type="entry name" value="PTERIN-4-ALPHA-CARBINOLAMINE DEHYDRATASE"/>
    <property type="match status" value="1"/>
</dbReference>
<dbReference type="InterPro" id="IPR036428">
    <property type="entry name" value="PCD_sf"/>
</dbReference>